<dbReference type="GO" id="GO:0016787">
    <property type="term" value="F:hydrolase activity"/>
    <property type="evidence" value="ECO:0007669"/>
    <property type="project" value="UniProtKB-KW"/>
</dbReference>
<dbReference type="Pfam" id="PF00144">
    <property type="entry name" value="Beta-lactamase"/>
    <property type="match status" value="1"/>
</dbReference>
<organism evidence="4 5">
    <name type="scientific">Athelia psychrophila</name>
    <dbReference type="NCBI Taxonomy" id="1759441"/>
    <lineage>
        <taxon>Eukaryota</taxon>
        <taxon>Fungi</taxon>
        <taxon>Dikarya</taxon>
        <taxon>Basidiomycota</taxon>
        <taxon>Agaricomycotina</taxon>
        <taxon>Agaricomycetes</taxon>
        <taxon>Agaricomycetidae</taxon>
        <taxon>Atheliales</taxon>
        <taxon>Atheliaceae</taxon>
        <taxon>Athelia</taxon>
    </lineage>
</organism>
<keyword evidence="5" id="KW-1185">Reference proteome</keyword>
<dbReference type="InterPro" id="IPR001466">
    <property type="entry name" value="Beta-lactam-related"/>
</dbReference>
<evidence type="ECO:0000313" key="4">
    <source>
        <dbReference type="EMBL" id="KZP27327.1"/>
    </source>
</evidence>
<sequence length="465" mass="51041">MSSNTLDETFRTATENKIIPGAVLVAINKSGTLNYAKAFGKTGVSPDAKPLTLDSTFWLASCTKLLTTIAALQCVERGLFSLDSPDDIARLLPEIAAPEILSFETTGTPVTAPAKNRITLRQLLTHTSGMAYEFMDPRLAAWRQTPAGSRAGAHDDEFMSQYLLPLLYEPGESWMYSMGLDWAGKLVERANGGVTLETYMQQHIWDPLDMLDITFHLEKKTRVEQRRVEMTARIPESGLLILDTKKNELAPEVVGYASGGGGLWGSAPEYLKVLASLLRDDGKLLGSATVAEMFKPQLSQASKDSWMQMLHIPEANAAFTGNVNLGTEFSWGLGGMYSWEDLPGRRKKGSLAWGGLPNLFWWIDPAAGIAGLYASQVMPAGDTKSTELFEEFEKDIYKQAQVISESARSDTQFTVHEFTAYASASRSENYMPLHCLGCCGTFMAHSKVLQSLVMITATFSKIGNK</sequence>
<dbReference type="STRING" id="436010.A0A166QMG4"/>
<dbReference type="OrthoDB" id="428260at2759"/>
<dbReference type="PANTHER" id="PTHR43283:SF17">
    <property type="entry name" value="(LOVD), PUTATIVE (AFU_ORTHOLOGUE AFUA_5G00920)-RELATED"/>
    <property type="match status" value="1"/>
</dbReference>
<dbReference type="SUPFAM" id="SSF56601">
    <property type="entry name" value="beta-lactamase/transpeptidase-like"/>
    <property type="match status" value="1"/>
</dbReference>
<name>A0A166QMG4_9AGAM</name>
<dbReference type="InterPro" id="IPR050789">
    <property type="entry name" value="Diverse_Enzym_Activities"/>
</dbReference>
<dbReference type="Gene3D" id="3.40.710.10">
    <property type="entry name" value="DD-peptidase/beta-lactamase superfamily"/>
    <property type="match status" value="1"/>
</dbReference>
<reference evidence="4 5" key="1">
    <citation type="journal article" date="2016" name="Mol. Biol. Evol.">
        <title>Comparative Genomics of Early-Diverging Mushroom-Forming Fungi Provides Insights into the Origins of Lignocellulose Decay Capabilities.</title>
        <authorList>
            <person name="Nagy L.G."/>
            <person name="Riley R."/>
            <person name="Tritt A."/>
            <person name="Adam C."/>
            <person name="Daum C."/>
            <person name="Floudas D."/>
            <person name="Sun H."/>
            <person name="Yadav J.S."/>
            <person name="Pangilinan J."/>
            <person name="Larsson K.H."/>
            <person name="Matsuura K."/>
            <person name="Barry K."/>
            <person name="Labutti K."/>
            <person name="Kuo R."/>
            <person name="Ohm R.A."/>
            <person name="Bhattacharya S.S."/>
            <person name="Shirouzu T."/>
            <person name="Yoshinaga Y."/>
            <person name="Martin F.M."/>
            <person name="Grigoriev I.V."/>
            <person name="Hibbett D.S."/>
        </authorList>
    </citation>
    <scope>NUCLEOTIDE SEQUENCE [LARGE SCALE GENOMIC DNA]</scope>
    <source>
        <strain evidence="4 5">CBS 109695</strain>
    </source>
</reference>
<accession>A0A166QMG4</accession>
<dbReference type="Proteomes" id="UP000076532">
    <property type="component" value="Unassembled WGS sequence"/>
</dbReference>
<gene>
    <name evidence="4" type="ORF">FIBSPDRAFT_1000948</name>
</gene>
<dbReference type="InterPro" id="IPR012338">
    <property type="entry name" value="Beta-lactam/transpept-like"/>
</dbReference>
<dbReference type="EMBL" id="KV417509">
    <property type="protein sequence ID" value="KZP27327.1"/>
    <property type="molecule type" value="Genomic_DNA"/>
</dbReference>
<comment type="similarity">
    <text evidence="1">Belongs to the class-A beta-lactamase family.</text>
</comment>
<feature type="domain" description="Beta-lactamase-related" evidence="3">
    <location>
        <begin position="6"/>
        <end position="380"/>
    </location>
</feature>
<keyword evidence="2" id="KW-0378">Hydrolase</keyword>
<dbReference type="PANTHER" id="PTHR43283">
    <property type="entry name" value="BETA-LACTAMASE-RELATED"/>
    <property type="match status" value="1"/>
</dbReference>
<evidence type="ECO:0000256" key="1">
    <source>
        <dbReference type="ARBA" id="ARBA00009009"/>
    </source>
</evidence>
<evidence type="ECO:0000313" key="5">
    <source>
        <dbReference type="Proteomes" id="UP000076532"/>
    </source>
</evidence>
<proteinExistence type="inferred from homology"/>
<dbReference type="AlphaFoldDB" id="A0A166QMG4"/>
<evidence type="ECO:0000259" key="3">
    <source>
        <dbReference type="Pfam" id="PF00144"/>
    </source>
</evidence>
<protein>
    <submittedName>
        <fullName evidence="4">Beta-lactamase/transpeptidase-like protein</fullName>
    </submittedName>
</protein>
<evidence type="ECO:0000256" key="2">
    <source>
        <dbReference type="ARBA" id="ARBA00022801"/>
    </source>
</evidence>